<comment type="similarity">
    <text evidence="1 4">Belongs to the inositol phosphokinase (IPK) family.</text>
</comment>
<keyword evidence="2 4" id="KW-0808">Transferase</keyword>
<evidence type="ECO:0000256" key="1">
    <source>
        <dbReference type="ARBA" id="ARBA00007374"/>
    </source>
</evidence>
<dbReference type="Proteomes" id="UP000815677">
    <property type="component" value="Unassembled WGS sequence"/>
</dbReference>
<dbReference type="Gene3D" id="3.30.470.160">
    <property type="entry name" value="Inositol polyphosphate kinase"/>
    <property type="match status" value="1"/>
</dbReference>
<dbReference type="EC" id="2.7.-.-" evidence="4"/>
<keyword evidence="7" id="KW-1185">Reference proteome</keyword>
<name>A0ABQ0M9P7_MYCCL</name>
<dbReference type="Pfam" id="PF03770">
    <property type="entry name" value="IPK"/>
    <property type="match status" value="1"/>
</dbReference>
<feature type="compositionally biased region" description="Acidic residues" evidence="5">
    <location>
        <begin position="119"/>
        <end position="136"/>
    </location>
</feature>
<proteinExistence type="inferred from homology"/>
<evidence type="ECO:0000256" key="3">
    <source>
        <dbReference type="ARBA" id="ARBA00022777"/>
    </source>
</evidence>
<dbReference type="InterPro" id="IPR005522">
    <property type="entry name" value="IPK"/>
</dbReference>
<evidence type="ECO:0000256" key="4">
    <source>
        <dbReference type="RuleBase" id="RU363090"/>
    </source>
</evidence>
<sequence>MIKTAETTTTLRTGMRLTAFQVYDNATGEPVLTPKTYGKSISADQLPEGFERFFPVASTQGLPAPLLLQILELLREDVQDIRDVLVDIELRMIGASLLILYESDATRAEEGIKWMLRDPDEDEEEEDDDDDDDEDEPPRPYDVRLIDFAHTRFTPGKGPDEGLLLGLDTILDQLDRRMAAVRST</sequence>
<keyword evidence="3 4" id="KW-0418">Kinase</keyword>
<dbReference type="InterPro" id="IPR038286">
    <property type="entry name" value="IPK_sf"/>
</dbReference>
<dbReference type="EMBL" id="DF849927">
    <property type="protein sequence ID" value="GAT59972.1"/>
    <property type="molecule type" value="Genomic_DNA"/>
</dbReference>
<reference evidence="6" key="1">
    <citation type="submission" date="2014-09" db="EMBL/GenBank/DDBJ databases">
        <title>Genome sequence of the luminous mushroom Mycena chlorophos for searching fungal bioluminescence genes.</title>
        <authorList>
            <person name="Tanaka Y."/>
            <person name="Kasuga D."/>
            <person name="Oba Y."/>
            <person name="Hase S."/>
            <person name="Sato K."/>
            <person name="Oba Y."/>
            <person name="Sakakibara Y."/>
        </authorList>
    </citation>
    <scope>NUCLEOTIDE SEQUENCE</scope>
</reference>
<evidence type="ECO:0000256" key="2">
    <source>
        <dbReference type="ARBA" id="ARBA00022679"/>
    </source>
</evidence>
<dbReference type="PANTHER" id="PTHR12400:SF108">
    <property type="entry name" value="KINASE"/>
    <property type="match status" value="1"/>
</dbReference>
<evidence type="ECO:0000256" key="5">
    <source>
        <dbReference type="SAM" id="MobiDB-lite"/>
    </source>
</evidence>
<organism evidence="6 7">
    <name type="scientific">Mycena chlorophos</name>
    <name type="common">Agaric fungus</name>
    <name type="synonym">Agaricus chlorophos</name>
    <dbReference type="NCBI Taxonomy" id="658473"/>
    <lineage>
        <taxon>Eukaryota</taxon>
        <taxon>Fungi</taxon>
        <taxon>Dikarya</taxon>
        <taxon>Basidiomycota</taxon>
        <taxon>Agaricomycotina</taxon>
        <taxon>Agaricomycetes</taxon>
        <taxon>Agaricomycetidae</taxon>
        <taxon>Agaricales</taxon>
        <taxon>Marasmiineae</taxon>
        <taxon>Mycenaceae</taxon>
        <taxon>Mycena</taxon>
    </lineage>
</organism>
<evidence type="ECO:0000313" key="7">
    <source>
        <dbReference type="Proteomes" id="UP000815677"/>
    </source>
</evidence>
<evidence type="ECO:0000313" key="6">
    <source>
        <dbReference type="EMBL" id="GAT59972.1"/>
    </source>
</evidence>
<feature type="region of interest" description="Disordered" evidence="5">
    <location>
        <begin position="112"/>
        <end position="141"/>
    </location>
</feature>
<accession>A0ABQ0M9P7</accession>
<gene>
    <name evidence="6" type="ORF">MCHLO_16185</name>
</gene>
<protein>
    <recommendedName>
        <fullName evidence="4">Kinase</fullName>
        <ecNumber evidence="4">2.7.-.-</ecNumber>
    </recommendedName>
</protein>
<dbReference type="SUPFAM" id="SSF56104">
    <property type="entry name" value="SAICAR synthase-like"/>
    <property type="match status" value="1"/>
</dbReference>
<dbReference type="PANTHER" id="PTHR12400">
    <property type="entry name" value="INOSITOL POLYPHOSPHATE KINASE"/>
    <property type="match status" value="1"/>
</dbReference>